<evidence type="ECO:0000259" key="1">
    <source>
        <dbReference type="Pfam" id="PF06863"/>
    </source>
</evidence>
<sequence>MTRRWTLPLMFGILLGVTAWQVTLIATPRMLMWLAVKRVASIGGFNQMKHTPLATAASRTIVRPSPDLAYSSCPYDLSHGPVLIEATPVTAPYWSLSIFDANTNAVFVRNDAGGMRKPLRIAIARAGQSIPAGAETVRVDGNRGVALIRILIENRANFTPIDAARRSARCSAVTG</sequence>
<reference evidence="2 3" key="1">
    <citation type="submission" date="2020-09" db="EMBL/GenBank/DDBJ databases">
        <title>Sphingomonas sp., a new species isolated from pork steak.</title>
        <authorList>
            <person name="Heidler von Heilborn D."/>
        </authorList>
    </citation>
    <scope>NUCLEOTIDE SEQUENCE [LARGE SCALE GENOMIC DNA]</scope>
    <source>
        <strain evidence="3">S8-3T</strain>
    </source>
</reference>
<accession>A0A7H0LE98</accession>
<dbReference type="EMBL" id="CP061038">
    <property type="protein sequence ID" value="QNQ08001.1"/>
    <property type="molecule type" value="Genomic_DNA"/>
</dbReference>
<name>A0A7H0LE98_9SPHN</name>
<proteinExistence type="predicted"/>
<evidence type="ECO:0000313" key="2">
    <source>
        <dbReference type="EMBL" id="QNQ08001.1"/>
    </source>
</evidence>
<dbReference type="Proteomes" id="UP000516148">
    <property type="component" value="Chromosome"/>
</dbReference>
<dbReference type="Pfam" id="PF06863">
    <property type="entry name" value="DUF1254"/>
    <property type="match status" value="1"/>
</dbReference>
<dbReference type="InterPro" id="IPR037050">
    <property type="entry name" value="DUF1254_sf"/>
</dbReference>
<dbReference type="RefSeq" id="WP_187760332.1">
    <property type="nucleotide sequence ID" value="NZ_CP061038.1"/>
</dbReference>
<gene>
    <name evidence="2" type="ORF">H3Z74_14555</name>
</gene>
<organism evidence="2 3">
    <name type="scientific">Sphingomonas alpina</name>
    <dbReference type="NCBI Taxonomy" id="653931"/>
    <lineage>
        <taxon>Bacteria</taxon>
        <taxon>Pseudomonadati</taxon>
        <taxon>Pseudomonadota</taxon>
        <taxon>Alphaproteobacteria</taxon>
        <taxon>Sphingomonadales</taxon>
        <taxon>Sphingomonadaceae</taxon>
        <taxon>Sphingomonas</taxon>
    </lineage>
</organism>
<protein>
    <submittedName>
        <fullName evidence="2">DUF1254 domain-containing protein</fullName>
    </submittedName>
</protein>
<dbReference type="Gene3D" id="2.60.40.1610">
    <property type="entry name" value="Domain of unknown function DUF1254"/>
    <property type="match status" value="1"/>
</dbReference>
<dbReference type="AlphaFoldDB" id="A0A7H0LE98"/>
<evidence type="ECO:0000313" key="3">
    <source>
        <dbReference type="Proteomes" id="UP000516148"/>
    </source>
</evidence>
<keyword evidence="3" id="KW-1185">Reference proteome</keyword>
<dbReference type="SUPFAM" id="SSF160935">
    <property type="entry name" value="VPA0735-like"/>
    <property type="match status" value="1"/>
</dbReference>
<dbReference type="KEGG" id="spap:H3Z74_14555"/>
<feature type="domain" description="DUF1254" evidence="1">
    <location>
        <begin position="45"/>
        <end position="170"/>
    </location>
</feature>
<dbReference type="InterPro" id="IPR010679">
    <property type="entry name" value="DUF1254"/>
</dbReference>